<keyword evidence="3" id="KW-1185">Reference proteome</keyword>
<dbReference type="RefSeq" id="WP_344587172.1">
    <property type="nucleotide sequence ID" value="NZ_BAAARW010000003.1"/>
</dbReference>
<name>A0ABN3IHY1_9ACTN</name>
<organism evidence="2 3">
    <name type="scientific">Actinomadura vinacea</name>
    <dbReference type="NCBI Taxonomy" id="115336"/>
    <lineage>
        <taxon>Bacteria</taxon>
        <taxon>Bacillati</taxon>
        <taxon>Actinomycetota</taxon>
        <taxon>Actinomycetes</taxon>
        <taxon>Streptosporangiales</taxon>
        <taxon>Thermomonosporaceae</taxon>
        <taxon>Actinomadura</taxon>
    </lineage>
</organism>
<gene>
    <name evidence="2" type="ORF">GCM10010191_09240</name>
</gene>
<evidence type="ECO:0000313" key="2">
    <source>
        <dbReference type="EMBL" id="GAA2403772.1"/>
    </source>
</evidence>
<feature type="region of interest" description="Disordered" evidence="1">
    <location>
        <begin position="46"/>
        <end position="83"/>
    </location>
</feature>
<reference evidence="2 3" key="1">
    <citation type="journal article" date="2019" name="Int. J. Syst. Evol. Microbiol.">
        <title>The Global Catalogue of Microorganisms (GCM) 10K type strain sequencing project: providing services to taxonomists for standard genome sequencing and annotation.</title>
        <authorList>
            <consortium name="The Broad Institute Genomics Platform"/>
            <consortium name="The Broad Institute Genome Sequencing Center for Infectious Disease"/>
            <person name="Wu L."/>
            <person name="Ma J."/>
        </authorList>
    </citation>
    <scope>NUCLEOTIDE SEQUENCE [LARGE SCALE GENOMIC DNA]</scope>
    <source>
        <strain evidence="2 3">JCM 3325</strain>
    </source>
</reference>
<proteinExistence type="predicted"/>
<evidence type="ECO:0000256" key="1">
    <source>
        <dbReference type="SAM" id="MobiDB-lite"/>
    </source>
</evidence>
<accession>A0ABN3IHY1</accession>
<evidence type="ECO:0000313" key="3">
    <source>
        <dbReference type="Proteomes" id="UP001501231"/>
    </source>
</evidence>
<dbReference type="EMBL" id="BAAARW010000003">
    <property type="protein sequence ID" value="GAA2403772.1"/>
    <property type="molecule type" value="Genomic_DNA"/>
</dbReference>
<protein>
    <submittedName>
        <fullName evidence="2">Uncharacterized protein</fullName>
    </submittedName>
</protein>
<comment type="caution">
    <text evidence="2">The sequence shown here is derived from an EMBL/GenBank/DDBJ whole genome shotgun (WGS) entry which is preliminary data.</text>
</comment>
<dbReference type="Proteomes" id="UP001501231">
    <property type="component" value="Unassembled WGS sequence"/>
</dbReference>
<sequence>MGQILVDFTCSGCGATRESRVAQPPPEQLTSACCDRPAKEIAAQETALERGTLTPARSAFPGATDLPPAPEHEGRSGGHLQLG</sequence>